<dbReference type="PANTHER" id="PTHR47032">
    <property type="entry name" value="UDP-D-XYLOSE:L-FUCOSE ALPHA-1,3-D-XYLOSYLTRANSFERASE-RELATED"/>
    <property type="match status" value="1"/>
</dbReference>
<dbReference type="InParanoid" id="A0A2R5GN18"/>
<gene>
    <name evidence="4" type="ORF">FCC1311_054862</name>
</gene>
<dbReference type="OrthoDB" id="206835at2759"/>
<keyword evidence="4" id="KW-0808">Transferase</keyword>
<proteinExistence type="predicted"/>
<sequence length="505" mass="55689">MRHGAARRKERAEEDAAEGARAGLMRAVRQLAVVALATVLTYVAFSAMGAREGPAVTETAPAALLPTQNESGRTAPEEPPCAMAASKEKLLLANKASNIVDFARHVVREDSQLVTVTFASFSYRDSLINWLVASERVELRAILIVCLDKDLEQFLLHRGIPCFLEGRKEAPLESNVDPVEDRPSEDYGEAGDADASADDEDEEGAGEDAEEVEVAGAEVFSDDAGEQLSRSTVQSLFVTRMEYLMVLLENGFDVLFSDLDAVIMQDPRPLFEVADVVASRGSFPNTVGKHWGATMCMGFAFFKSTPGVLSMMENALRRTRFTRDDQRGMNNALLQIFGHSPEKAFGRKLDRDDTMHAITLDGAADFKLMILSAFALPRFCKILTVEDWNANVIGAHCRLPIEERGSHDKGNEASRDLAMERYEVFCDIKALHGKRASQKIVITNKRNGKKKFDFRDPDDLSVLLLANEAPVGMQEFAAWLRKAAKTCDFGAFAKIPASRDMMPKL</sequence>
<evidence type="ECO:0000256" key="2">
    <source>
        <dbReference type="SAM" id="Phobius"/>
    </source>
</evidence>
<dbReference type="InterPro" id="IPR052636">
    <property type="entry name" value="UDP-D-xylose:L-fucose_XylT"/>
</dbReference>
<name>A0A2R5GN18_9STRA</name>
<dbReference type="Proteomes" id="UP000241890">
    <property type="component" value="Unassembled WGS sequence"/>
</dbReference>
<evidence type="ECO:0000259" key="3">
    <source>
        <dbReference type="Pfam" id="PF03407"/>
    </source>
</evidence>
<dbReference type="AlphaFoldDB" id="A0A2R5GN18"/>
<comment type="caution">
    <text evidence="4">The sequence shown here is derived from an EMBL/GenBank/DDBJ whole genome shotgun (WGS) entry which is preliminary data.</text>
</comment>
<dbReference type="GO" id="GO:0016757">
    <property type="term" value="F:glycosyltransferase activity"/>
    <property type="evidence" value="ECO:0007669"/>
    <property type="project" value="TreeGrafter"/>
</dbReference>
<dbReference type="EMBL" id="BEYU01000054">
    <property type="protein sequence ID" value="GBG29264.1"/>
    <property type="molecule type" value="Genomic_DNA"/>
</dbReference>
<feature type="transmembrane region" description="Helical" evidence="2">
    <location>
        <begin position="31"/>
        <end position="50"/>
    </location>
</feature>
<feature type="compositionally biased region" description="Acidic residues" evidence="1">
    <location>
        <begin position="186"/>
        <end position="213"/>
    </location>
</feature>
<keyword evidence="2" id="KW-0472">Membrane</keyword>
<protein>
    <submittedName>
        <fullName evidence="4">Beta-arabinofuranosyltransferase RAY1</fullName>
    </submittedName>
</protein>
<evidence type="ECO:0000256" key="1">
    <source>
        <dbReference type="SAM" id="MobiDB-lite"/>
    </source>
</evidence>
<keyword evidence="2" id="KW-0812">Transmembrane</keyword>
<evidence type="ECO:0000313" key="4">
    <source>
        <dbReference type="EMBL" id="GBG29264.1"/>
    </source>
</evidence>
<keyword evidence="5" id="KW-1185">Reference proteome</keyword>
<dbReference type="GO" id="GO:0005794">
    <property type="term" value="C:Golgi apparatus"/>
    <property type="evidence" value="ECO:0007669"/>
    <property type="project" value="TreeGrafter"/>
</dbReference>
<feature type="region of interest" description="Disordered" evidence="1">
    <location>
        <begin position="173"/>
        <end position="213"/>
    </location>
</feature>
<dbReference type="Pfam" id="PF03407">
    <property type="entry name" value="Nucleotid_trans"/>
    <property type="match status" value="1"/>
</dbReference>
<evidence type="ECO:0000313" key="5">
    <source>
        <dbReference type="Proteomes" id="UP000241890"/>
    </source>
</evidence>
<feature type="domain" description="Nucleotide-diphospho-sugar transferase" evidence="3">
    <location>
        <begin position="229"/>
        <end position="372"/>
    </location>
</feature>
<accession>A0A2R5GN18</accession>
<dbReference type="PANTHER" id="PTHR47032:SF1">
    <property type="entry name" value="UDP-D-XYLOSE:L-FUCOSE ALPHA-1,3-D-XYLOSYLTRANSFERASE-RELATED"/>
    <property type="match status" value="1"/>
</dbReference>
<organism evidence="4 5">
    <name type="scientific">Hondaea fermentalgiana</name>
    <dbReference type="NCBI Taxonomy" id="2315210"/>
    <lineage>
        <taxon>Eukaryota</taxon>
        <taxon>Sar</taxon>
        <taxon>Stramenopiles</taxon>
        <taxon>Bigyra</taxon>
        <taxon>Labyrinthulomycetes</taxon>
        <taxon>Thraustochytrida</taxon>
        <taxon>Thraustochytriidae</taxon>
        <taxon>Hondaea</taxon>
    </lineage>
</organism>
<keyword evidence="2" id="KW-1133">Transmembrane helix</keyword>
<dbReference type="InterPro" id="IPR005069">
    <property type="entry name" value="Nucl-diP-sugar_transferase"/>
</dbReference>
<reference evidence="4 5" key="1">
    <citation type="submission" date="2017-12" db="EMBL/GenBank/DDBJ databases">
        <title>Sequencing, de novo assembly and annotation of complete genome of a new Thraustochytrid species, strain FCC1311.</title>
        <authorList>
            <person name="Sedici K."/>
            <person name="Godart F."/>
            <person name="Aiese Cigliano R."/>
            <person name="Sanseverino W."/>
            <person name="Barakat M."/>
            <person name="Ortet P."/>
            <person name="Marechal E."/>
            <person name="Cagnac O."/>
            <person name="Amato A."/>
        </authorList>
    </citation>
    <scope>NUCLEOTIDE SEQUENCE [LARGE SCALE GENOMIC DNA]</scope>
</reference>